<keyword evidence="5 9" id="KW-0418">Kinase</keyword>
<evidence type="ECO:0000256" key="7">
    <source>
        <dbReference type="SAM" id="MobiDB-lite"/>
    </source>
</evidence>
<dbReference type="Pfam" id="PF08376">
    <property type="entry name" value="NIT"/>
    <property type="match status" value="1"/>
</dbReference>
<organism evidence="9 10">
    <name type="scientific">Wenjunlia tyrosinilytica</name>
    <dbReference type="NCBI Taxonomy" id="1544741"/>
    <lineage>
        <taxon>Bacteria</taxon>
        <taxon>Bacillati</taxon>
        <taxon>Actinomycetota</taxon>
        <taxon>Actinomycetes</taxon>
        <taxon>Kitasatosporales</taxon>
        <taxon>Streptomycetaceae</taxon>
        <taxon>Wenjunlia</taxon>
    </lineage>
</organism>
<dbReference type="EC" id="2.7.13.3" evidence="2"/>
<keyword evidence="4" id="KW-0808">Transferase</keyword>
<dbReference type="InterPro" id="IPR003594">
    <property type="entry name" value="HATPase_dom"/>
</dbReference>
<evidence type="ECO:0000256" key="1">
    <source>
        <dbReference type="ARBA" id="ARBA00000085"/>
    </source>
</evidence>
<evidence type="ECO:0000256" key="4">
    <source>
        <dbReference type="ARBA" id="ARBA00022679"/>
    </source>
</evidence>
<keyword evidence="3" id="KW-0597">Phosphoprotein</keyword>
<dbReference type="Gene3D" id="3.30.565.10">
    <property type="entry name" value="Histidine kinase-like ATPase, C-terminal domain"/>
    <property type="match status" value="1"/>
</dbReference>
<gene>
    <name evidence="9" type="ORF">GCM10012280_19320</name>
</gene>
<dbReference type="RefSeq" id="WP_189131145.1">
    <property type="nucleotide sequence ID" value="NZ_BMMS01000007.1"/>
</dbReference>
<evidence type="ECO:0000256" key="5">
    <source>
        <dbReference type="ARBA" id="ARBA00022777"/>
    </source>
</evidence>
<feature type="domain" description="Histidine kinase" evidence="8">
    <location>
        <begin position="557"/>
        <end position="661"/>
    </location>
</feature>
<feature type="region of interest" description="Disordered" evidence="7">
    <location>
        <begin position="696"/>
        <end position="836"/>
    </location>
</feature>
<dbReference type="InterPro" id="IPR005467">
    <property type="entry name" value="His_kinase_dom"/>
</dbReference>
<proteinExistence type="predicted"/>
<reference evidence="9" key="1">
    <citation type="journal article" date="2014" name="Int. J. Syst. Evol. Microbiol.">
        <title>Complete genome sequence of Corynebacterium casei LMG S-19264T (=DSM 44701T), isolated from a smear-ripened cheese.</title>
        <authorList>
            <consortium name="US DOE Joint Genome Institute (JGI-PGF)"/>
            <person name="Walter F."/>
            <person name="Albersmeier A."/>
            <person name="Kalinowski J."/>
            <person name="Ruckert C."/>
        </authorList>
    </citation>
    <scope>NUCLEOTIDE SEQUENCE</scope>
    <source>
        <strain evidence="9">CGMCC 4.7201</strain>
    </source>
</reference>
<sequence length="876" mass="92904">MGAAPPRKRVRSRFLALIAVCVVAVVAVGAPGVVGAAGDLSESQRLDDLGELNRRAVALSHSLADERDQMAVFIAAGRSTSGGAGLTESQRTRVDRQAAEVRRSAADVDPGDDPAVADRTEAVGKLLATLPDLRQRSLSGPGSAKAAFDSYTRIIDALGGLGRAVVEALPGRAADADTTALPALGRAVEQASAQRGLLLSALAAGGSQPPYVRAAQQAGVREEAALADYNATASTAAQDRYSETVTGKEVDDAEAMLRRLTDQPRLSGNDFRLRIDDVESALTARIDRMRSVESSLTGDAAYRLESMRNEDVVDLELTLALLALGALVVLGFTVQVSRSVVRPLAALRKAADDLNGRVLPPLNRRDVRTPEPRPVSVTARDEFRSVAEAVSGLQEAAVRLHGERGALASEHGGLLGVRDALAAERDALLLKQESLLAERDSLQVNLHNTFVSLSMRTLSLVERQLALIERLENHEQDAEQLESLFQLDHLATRMRRNGENLLVLAGEEHSAGSQRGPVPLIDVLRAAISEIERYERVRIQFMPATYMTGFAADDTSHLVAELLENATAFSPPQSDVEVSGWVLENGEVMLSVEDRGIGVPADRLAELNEQLNGSNAHEEDATRSMGLFVVARLARRHGIRVQLREMRKGGVTAVVVLPRDVVVAPEQGEAPQVPVPQPRDGDREPKALARCASRRLERIRKDAPAQGTPPPAALGATASPASPASPATHGVPAPRVGGPAEEGEGGEEHSRPDGDTPEEPPTRPKPARKAPPAQEPAADEPPRLTRAGLPKRVPNAGSLHGGPAPVARRKGRTEDGGETGVRGRGVGETAGRAAGVSAEELRRRLGGFQRGLLDGRRDAEAAVADLADTDDGEARG</sequence>
<dbReference type="GO" id="GO:0000160">
    <property type="term" value="P:phosphorelay signal transduction system"/>
    <property type="evidence" value="ECO:0007669"/>
    <property type="project" value="UniProtKB-KW"/>
</dbReference>
<dbReference type="InterPro" id="IPR013587">
    <property type="entry name" value="Nitrate/nitrite_sensing"/>
</dbReference>
<dbReference type="Pfam" id="PF02518">
    <property type="entry name" value="HATPase_c"/>
    <property type="match status" value="1"/>
</dbReference>
<evidence type="ECO:0000256" key="6">
    <source>
        <dbReference type="ARBA" id="ARBA00023012"/>
    </source>
</evidence>
<dbReference type="AlphaFoldDB" id="A0A917ZMD2"/>
<keyword evidence="6" id="KW-0902">Two-component regulatory system</keyword>
<dbReference type="PANTHER" id="PTHR44936">
    <property type="entry name" value="SENSOR PROTEIN CREC"/>
    <property type="match status" value="1"/>
</dbReference>
<dbReference type="EMBL" id="BMMS01000007">
    <property type="protein sequence ID" value="GGO85470.1"/>
    <property type="molecule type" value="Genomic_DNA"/>
</dbReference>
<comment type="catalytic activity">
    <reaction evidence="1">
        <text>ATP + protein L-histidine = ADP + protein N-phospho-L-histidine.</text>
        <dbReference type="EC" id="2.7.13.3"/>
    </reaction>
</comment>
<reference evidence="9" key="2">
    <citation type="submission" date="2020-09" db="EMBL/GenBank/DDBJ databases">
        <authorList>
            <person name="Sun Q."/>
            <person name="Zhou Y."/>
        </authorList>
    </citation>
    <scope>NUCLEOTIDE SEQUENCE</scope>
    <source>
        <strain evidence="9">CGMCC 4.7201</strain>
    </source>
</reference>
<evidence type="ECO:0000313" key="10">
    <source>
        <dbReference type="Proteomes" id="UP000641932"/>
    </source>
</evidence>
<dbReference type="PANTHER" id="PTHR44936:SF9">
    <property type="entry name" value="SENSOR PROTEIN CREC"/>
    <property type="match status" value="1"/>
</dbReference>
<dbReference type="InterPro" id="IPR036890">
    <property type="entry name" value="HATPase_C_sf"/>
</dbReference>
<protein>
    <recommendedName>
        <fullName evidence="2">histidine kinase</fullName>
        <ecNumber evidence="2">2.7.13.3</ecNumber>
    </recommendedName>
</protein>
<evidence type="ECO:0000256" key="3">
    <source>
        <dbReference type="ARBA" id="ARBA00022553"/>
    </source>
</evidence>
<feature type="compositionally biased region" description="Gly residues" evidence="7">
    <location>
        <begin position="818"/>
        <end position="828"/>
    </location>
</feature>
<dbReference type="SUPFAM" id="SSF55874">
    <property type="entry name" value="ATPase domain of HSP90 chaperone/DNA topoisomerase II/histidine kinase"/>
    <property type="match status" value="1"/>
</dbReference>
<dbReference type="PROSITE" id="PS50109">
    <property type="entry name" value="HIS_KIN"/>
    <property type="match status" value="1"/>
</dbReference>
<dbReference type="InterPro" id="IPR050980">
    <property type="entry name" value="2C_sensor_his_kinase"/>
</dbReference>
<evidence type="ECO:0000256" key="2">
    <source>
        <dbReference type="ARBA" id="ARBA00012438"/>
    </source>
</evidence>
<name>A0A917ZMD2_9ACTN</name>
<evidence type="ECO:0000259" key="8">
    <source>
        <dbReference type="PROSITE" id="PS50109"/>
    </source>
</evidence>
<accession>A0A917ZMD2</accession>
<comment type="caution">
    <text evidence="9">The sequence shown here is derived from an EMBL/GenBank/DDBJ whole genome shotgun (WGS) entry which is preliminary data.</text>
</comment>
<dbReference type="GO" id="GO:0004673">
    <property type="term" value="F:protein histidine kinase activity"/>
    <property type="evidence" value="ECO:0007669"/>
    <property type="project" value="UniProtKB-EC"/>
</dbReference>
<feature type="compositionally biased region" description="Low complexity" evidence="7">
    <location>
        <begin position="713"/>
        <end position="730"/>
    </location>
</feature>
<evidence type="ECO:0000313" key="9">
    <source>
        <dbReference type="EMBL" id="GGO85470.1"/>
    </source>
</evidence>
<keyword evidence="10" id="KW-1185">Reference proteome</keyword>
<dbReference type="SMART" id="SM00387">
    <property type="entry name" value="HATPase_c"/>
    <property type="match status" value="1"/>
</dbReference>
<dbReference type="Proteomes" id="UP000641932">
    <property type="component" value="Unassembled WGS sequence"/>
</dbReference>